<reference evidence="16 18" key="1">
    <citation type="submission" date="2015-10" db="EMBL/GenBank/DDBJ databases">
        <title>Draft genome of Bosea thiooxidans.</title>
        <authorList>
            <person name="Wang X."/>
        </authorList>
    </citation>
    <scope>NUCLEOTIDE SEQUENCE [LARGE SCALE GENOMIC DNA]</scope>
    <source>
        <strain evidence="16 18">CGMCC 9174</strain>
    </source>
</reference>
<evidence type="ECO:0000256" key="5">
    <source>
        <dbReference type="ARBA" id="ARBA00022466"/>
    </source>
</evidence>
<evidence type="ECO:0000256" key="13">
    <source>
        <dbReference type="ARBA" id="ARBA00030934"/>
    </source>
</evidence>
<feature type="transmembrane region" description="Helical" evidence="15">
    <location>
        <begin position="71"/>
        <end position="89"/>
    </location>
</feature>
<keyword evidence="18" id="KW-1185">Reference proteome</keyword>
<evidence type="ECO:0000256" key="14">
    <source>
        <dbReference type="ARBA" id="ARBA00045720"/>
    </source>
</evidence>
<sequence length="138" mass="13923">MGELTRAEPSGLASRQEGATSARASQGLLAAGGILAALGASSCCILPLVLFGLGASGAWIGNLTAMAPYQPVFVAVAVAFLTFGFWRVYRQPKAACAPGGSCARPGSSRIAKIGLWAAAALVLAAVTFPYTAPLLITL</sequence>
<comment type="subcellular location">
    <subcellularLocation>
        <location evidence="1">Cell inner membrane</location>
        <topology evidence="1">Multi-pass membrane protein</topology>
    </subcellularLocation>
</comment>
<evidence type="ECO:0000256" key="12">
    <source>
        <dbReference type="ARBA" id="ARBA00023136"/>
    </source>
</evidence>
<reference evidence="17 19" key="2">
    <citation type="submission" date="2017-02" db="EMBL/GenBank/DDBJ databases">
        <authorList>
            <person name="Peterson S.W."/>
        </authorList>
    </citation>
    <scope>NUCLEOTIDE SEQUENCE [LARGE SCALE GENOMIC DNA]</scope>
    <source>
        <strain evidence="17 19">DSM 9653</strain>
    </source>
</reference>
<dbReference type="OrthoDB" id="9813737at2"/>
<keyword evidence="4" id="KW-0813">Transport</keyword>
<dbReference type="Proteomes" id="UP000190130">
    <property type="component" value="Unassembled WGS sequence"/>
</dbReference>
<keyword evidence="6" id="KW-1003">Cell membrane</keyword>
<dbReference type="EMBL" id="LMAR01000071">
    <property type="protein sequence ID" value="KQK28448.1"/>
    <property type="molecule type" value="Genomic_DNA"/>
</dbReference>
<dbReference type="GO" id="GO:0015097">
    <property type="term" value="F:mercury ion transmembrane transporter activity"/>
    <property type="evidence" value="ECO:0007669"/>
    <property type="project" value="InterPro"/>
</dbReference>
<evidence type="ECO:0000256" key="6">
    <source>
        <dbReference type="ARBA" id="ARBA00022475"/>
    </source>
</evidence>
<evidence type="ECO:0000256" key="3">
    <source>
        <dbReference type="ARBA" id="ARBA00017053"/>
    </source>
</evidence>
<dbReference type="AlphaFoldDB" id="A0A0Q3I0G7"/>
<keyword evidence="5" id="KW-0475">Mercuric resistance</keyword>
<keyword evidence="9" id="KW-0479">Metal-binding</keyword>
<organism evidence="16 18">
    <name type="scientific">Bosea thiooxidans</name>
    <dbReference type="NCBI Taxonomy" id="53254"/>
    <lineage>
        <taxon>Bacteria</taxon>
        <taxon>Pseudomonadati</taxon>
        <taxon>Pseudomonadota</taxon>
        <taxon>Alphaproteobacteria</taxon>
        <taxon>Hyphomicrobiales</taxon>
        <taxon>Boseaceae</taxon>
        <taxon>Bosea</taxon>
    </lineage>
</organism>
<feature type="transmembrane region" description="Helical" evidence="15">
    <location>
        <begin position="110"/>
        <end position="132"/>
    </location>
</feature>
<evidence type="ECO:0000313" key="18">
    <source>
        <dbReference type="Proteomes" id="UP000051562"/>
    </source>
</evidence>
<name>A0A0Q3I0G7_9HYPH</name>
<evidence type="ECO:0000256" key="2">
    <source>
        <dbReference type="ARBA" id="ARBA00008224"/>
    </source>
</evidence>
<keyword evidence="8 15" id="KW-0812">Transmembrane</keyword>
<dbReference type="InterPro" id="IPR003457">
    <property type="entry name" value="Transprt_MerT"/>
</dbReference>
<evidence type="ECO:0000313" key="16">
    <source>
        <dbReference type="EMBL" id="KQK28448.1"/>
    </source>
</evidence>
<dbReference type="Pfam" id="PF02411">
    <property type="entry name" value="MerT"/>
    <property type="match status" value="1"/>
</dbReference>
<gene>
    <name evidence="16" type="ORF">ARD30_21720</name>
    <name evidence="17" type="ORF">SAMN05660750_00216</name>
</gene>
<comment type="similarity">
    <text evidence="2">Belongs to the MerT family.</text>
</comment>
<feature type="transmembrane region" description="Helical" evidence="15">
    <location>
        <begin position="28"/>
        <end position="51"/>
    </location>
</feature>
<evidence type="ECO:0000256" key="9">
    <source>
        <dbReference type="ARBA" id="ARBA00022723"/>
    </source>
</evidence>
<dbReference type="RefSeq" id="WP_055730220.1">
    <property type="nucleotide sequence ID" value="NZ_FUYX01000001.1"/>
</dbReference>
<evidence type="ECO:0000256" key="1">
    <source>
        <dbReference type="ARBA" id="ARBA00004429"/>
    </source>
</evidence>
<dbReference type="STRING" id="53254.SAMN05660750_00216"/>
<keyword evidence="12 15" id="KW-0472">Membrane</keyword>
<evidence type="ECO:0000256" key="7">
    <source>
        <dbReference type="ARBA" id="ARBA00022519"/>
    </source>
</evidence>
<comment type="function">
    <text evidence="14">Involved in mercury resistance. Probably transfers a mercuric ion from the periplasmic Hg(2+)-binding protein MerP to the cytoplasmic mercuric reductase MerA.</text>
</comment>
<keyword evidence="7" id="KW-0997">Cell inner membrane</keyword>
<keyword evidence="10" id="KW-0476">Mercury</keyword>
<evidence type="ECO:0000256" key="11">
    <source>
        <dbReference type="ARBA" id="ARBA00022989"/>
    </source>
</evidence>
<proteinExistence type="inferred from homology"/>
<evidence type="ECO:0000256" key="15">
    <source>
        <dbReference type="SAM" id="Phobius"/>
    </source>
</evidence>
<evidence type="ECO:0000256" key="10">
    <source>
        <dbReference type="ARBA" id="ARBA00022914"/>
    </source>
</evidence>
<dbReference type="Proteomes" id="UP000051562">
    <property type="component" value="Unassembled WGS sequence"/>
</dbReference>
<evidence type="ECO:0000313" key="17">
    <source>
        <dbReference type="EMBL" id="SKB34429.1"/>
    </source>
</evidence>
<protein>
    <recommendedName>
        <fullName evidence="3">Mercuric transport protein MerT</fullName>
    </recommendedName>
    <alternativeName>
        <fullName evidence="13">Mercury ion transport protein</fullName>
    </alternativeName>
</protein>
<keyword evidence="11 15" id="KW-1133">Transmembrane helix</keyword>
<evidence type="ECO:0000256" key="8">
    <source>
        <dbReference type="ARBA" id="ARBA00022692"/>
    </source>
</evidence>
<dbReference type="GO" id="GO:0046872">
    <property type="term" value="F:metal ion binding"/>
    <property type="evidence" value="ECO:0007669"/>
    <property type="project" value="UniProtKB-KW"/>
</dbReference>
<dbReference type="EMBL" id="FUYX01000001">
    <property type="protein sequence ID" value="SKB34429.1"/>
    <property type="molecule type" value="Genomic_DNA"/>
</dbReference>
<evidence type="ECO:0000313" key="19">
    <source>
        <dbReference type="Proteomes" id="UP000190130"/>
    </source>
</evidence>
<accession>A0A0Q3I0G7</accession>
<evidence type="ECO:0000256" key="4">
    <source>
        <dbReference type="ARBA" id="ARBA00022448"/>
    </source>
</evidence>
<dbReference type="GO" id="GO:0005886">
    <property type="term" value="C:plasma membrane"/>
    <property type="evidence" value="ECO:0007669"/>
    <property type="project" value="UniProtKB-SubCell"/>
</dbReference>